<evidence type="ECO:0000313" key="1">
    <source>
        <dbReference type="EMBL" id="KAH7941547.1"/>
    </source>
</evidence>
<dbReference type="Proteomes" id="UP000821865">
    <property type="component" value="Chromosome 7"/>
</dbReference>
<organism evidence="1 2">
    <name type="scientific">Dermacentor silvarum</name>
    <name type="common">Tick</name>
    <dbReference type="NCBI Taxonomy" id="543639"/>
    <lineage>
        <taxon>Eukaryota</taxon>
        <taxon>Metazoa</taxon>
        <taxon>Ecdysozoa</taxon>
        <taxon>Arthropoda</taxon>
        <taxon>Chelicerata</taxon>
        <taxon>Arachnida</taxon>
        <taxon>Acari</taxon>
        <taxon>Parasitiformes</taxon>
        <taxon>Ixodida</taxon>
        <taxon>Ixodoidea</taxon>
        <taxon>Ixodidae</taxon>
        <taxon>Rhipicephalinae</taxon>
        <taxon>Dermacentor</taxon>
    </lineage>
</organism>
<protein>
    <submittedName>
        <fullName evidence="1">Uncharacterized protein</fullName>
    </submittedName>
</protein>
<sequence length="119" mass="12868">MLGDGEVNEGDDHKTVNRIIQAYRDEGRISDAAHKRHPRATTAAQDIAILDAAQASPFSTAKEIGAAASVSTSVSTIKRRLVQGNLKSHVAAQKQRLSETNKPVRLNFATGRTSWTTDD</sequence>
<reference evidence="1" key="1">
    <citation type="submission" date="2020-05" db="EMBL/GenBank/DDBJ databases">
        <title>Large-scale comparative analyses of tick genomes elucidate their genetic diversity and vector capacities.</title>
        <authorList>
            <person name="Jia N."/>
            <person name="Wang J."/>
            <person name="Shi W."/>
            <person name="Du L."/>
            <person name="Sun Y."/>
            <person name="Zhan W."/>
            <person name="Jiang J."/>
            <person name="Wang Q."/>
            <person name="Zhang B."/>
            <person name="Ji P."/>
            <person name="Sakyi L.B."/>
            <person name="Cui X."/>
            <person name="Yuan T."/>
            <person name="Jiang B."/>
            <person name="Yang W."/>
            <person name="Lam T.T.-Y."/>
            <person name="Chang Q."/>
            <person name="Ding S."/>
            <person name="Wang X."/>
            <person name="Zhu J."/>
            <person name="Ruan X."/>
            <person name="Zhao L."/>
            <person name="Wei J."/>
            <person name="Que T."/>
            <person name="Du C."/>
            <person name="Cheng J."/>
            <person name="Dai P."/>
            <person name="Han X."/>
            <person name="Huang E."/>
            <person name="Gao Y."/>
            <person name="Liu J."/>
            <person name="Shao H."/>
            <person name="Ye R."/>
            <person name="Li L."/>
            <person name="Wei W."/>
            <person name="Wang X."/>
            <person name="Wang C."/>
            <person name="Yang T."/>
            <person name="Huo Q."/>
            <person name="Li W."/>
            <person name="Guo W."/>
            <person name="Chen H."/>
            <person name="Zhou L."/>
            <person name="Ni X."/>
            <person name="Tian J."/>
            <person name="Zhou Y."/>
            <person name="Sheng Y."/>
            <person name="Liu T."/>
            <person name="Pan Y."/>
            <person name="Xia L."/>
            <person name="Li J."/>
            <person name="Zhao F."/>
            <person name="Cao W."/>
        </authorList>
    </citation>
    <scope>NUCLEOTIDE SEQUENCE</scope>
    <source>
        <strain evidence="1">Dsil-2018</strain>
    </source>
</reference>
<keyword evidence="2" id="KW-1185">Reference proteome</keyword>
<proteinExistence type="predicted"/>
<gene>
    <name evidence="1" type="ORF">HPB49_014813</name>
</gene>
<dbReference type="EMBL" id="CM023476">
    <property type="protein sequence ID" value="KAH7941547.1"/>
    <property type="molecule type" value="Genomic_DNA"/>
</dbReference>
<accession>A0ACB8CFV1</accession>
<evidence type="ECO:0000313" key="2">
    <source>
        <dbReference type="Proteomes" id="UP000821865"/>
    </source>
</evidence>
<name>A0ACB8CFV1_DERSI</name>
<comment type="caution">
    <text evidence="1">The sequence shown here is derived from an EMBL/GenBank/DDBJ whole genome shotgun (WGS) entry which is preliminary data.</text>
</comment>